<proteinExistence type="inferred from homology"/>
<dbReference type="OrthoDB" id="9801056at2"/>
<name>A0A432W819_9GAMM</name>
<comment type="similarity">
    <text evidence="2">Belongs to the NAD(P)-dependent epimerase/dehydratase family.</text>
</comment>
<evidence type="ECO:0000313" key="4">
    <source>
        <dbReference type="EMBL" id="RUO26257.1"/>
    </source>
</evidence>
<evidence type="ECO:0000256" key="1">
    <source>
        <dbReference type="ARBA" id="ARBA00005125"/>
    </source>
</evidence>
<accession>A0A432W819</accession>
<evidence type="ECO:0000256" key="2">
    <source>
        <dbReference type="ARBA" id="ARBA00007637"/>
    </source>
</evidence>
<protein>
    <recommendedName>
        <fullName evidence="3">NAD-dependent epimerase/dehydratase domain-containing protein</fullName>
    </recommendedName>
</protein>
<dbReference type="RefSeq" id="WP_126803071.1">
    <property type="nucleotide sequence ID" value="NZ_PIPL01000001.1"/>
</dbReference>
<organism evidence="4 5">
    <name type="scientific">Aliidiomarina minuta</name>
    <dbReference type="NCBI Taxonomy" id="880057"/>
    <lineage>
        <taxon>Bacteria</taxon>
        <taxon>Pseudomonadati</taxon>
        <taxon>Pseudomonadota</taxon>
        <taxon>Gammaproteobacteria</taxon>
        <taxon>Alteromonadales</taxon>
        <taxon>Idiomarinaceae</taxon>
        <taxon>Aliidiomarina</taxon>
    </lineage>
</organism>
<dbReference type="InterPro" id="IPR036291">
    <property type="entry name" value="NAD(P)-bd_dom_sf"/>
</dbReference>
<dbReference type="Pfam" id="PF01370">
    <property type="entry name" value="Epimerase"/>
    <property type="match status" value="1"/>
</dbReference>
<dbReference type="SUPFAM" id="SSF51735">
    <property type="entry name" value="NAD(P)-binding Rossmann-fold domains"/>
    <property type="match status" value="1"/>
</dbReference>
<evidence type="ECO:0000313" key="5">
    <source>
        <dbReference type="Proteomes" id="UP000288293"/>
    </source>
</evidence>
<evidence type="ECO:0000259" key="3">
    <source>
        <dbReference type="Pfam" id="PF01370"/>
    </source>
</evidence>
<dbReference type="AlphaFoldDB" id="A0A432W819"/>
<dbReference type="Proteomes" id="UP000288293">
    <property type="component" value="Unassembled WGS sequence"/>
</dbReference>
<comment type="pathway">
    <text evidence="1">Bacterial outer membrane biogenesis; LPS O-antigen biosynthesis.</text>
</comment>
<dbReference type="PANTHER" id="PTHR43000">
    <property type="entry name" value="DTDP-D-GLUCOSE 4,6-DEHYDRATASE-RELATED"/>
    <property type="match status" value="1"/>
</dbReference>
<dbReference type="EMBL" id="PIPL01000001">
    <property type="protein sequence ID" value="RUO26257.1"/>
    <property type="molecule type" value="Genomic_DNA"/>
</dbReference>
<sequence length="310" mass="33540">MTKVLITGANGFIGSKLCKSVSGEKYEVVPATRAQVGSIGQDTDWYQLLQGVDQVIHLAARAHAKHRPKGERLDWFREVNTAGTLSLAKQAIEAGVKRFIFFSTIGVSGDGSSSDGSDVIDEKSKIEPANDYALSKYEAECGLISVFESSECELLIIRPPLVYGADAPGNFRKLLQLADSPLPLPFAKVDNSRSMLSIENLSDFVIRILQTQESHAGTYVLADDETVSMAEIIEALREGLGRSNNNSAVAPGLIKTGAQLTGKAAMYQQLCGNLVISNKKAKATFDWQPPLSASEALYLAARAYLKRVKN</sequence>
<dbReference type="InterPro" id="IPR001509">
    <property type="entry name" value="Epimerase_deHydtase"/>
</dbReference>
<keyword evidence="5" id="KW-1185">Reference proteome</keyword>
<feature type="domain" description="NAD-dependent epimerase/dehydratase" evidence="3">
    <location>
        <begin position="4"/>
        <end position="220"/>
    </location>
</feature>
<comment type="caution">
    <text evidence="4">The sequence shown here is derived from an EMBL/GenBank/DDBJ whole genome shotgun (WGS) entry which is preliminary data.</text>
</comment>
<dbReference type="Gene3D" id="3.40.50.720">
    <property type="entry name" value="NAD(P)-binding Rossmann-like Domain"/>
    <property type="match status" value="1"/>
</dbReference>
<reference evidence="4 5" key="1">
    <citation type="journal article" date="2011" name="Front. Microbiol.">
        <title>Genomic signatures of strain selection and enhancement in Bacillus atrophaeus var. globigii, a historical biowarfare simulant.</title>
        <authorList>
            <person name="Gibbons H.S."/>
            <person name="Broomall S.M."/>
            <person name="McNew L.A."/>
            <person name="Daligault H."/>
            <person name="Chapman C."/>
            <person name="Bruce D."/>
            <person name="Karavis M."/>
            <person name="Krepps M."/>
            <person name="McGregor P.A."/>
            <person name="Hong C."/>
            <person name="Park K.H."/>
            <person name="Akmal A."/>
            <person name="Feldman A."/>
            <person name="Lin J.S."/>
            <person name="Chang W.E."/>
            <person name="Higgs B.W."/>
            <person name="Demirev P."/>
            <person name="Lindquist J."/>
            <person name="Liem A."/>
            <person name="Fochler E."/>
            <person name="Read T.D."/>
            <person name="Tapia R."/>
            <person name="Johnson S."/>
            <person name="Bishop-Lilly K.A."/>
            <person name="Detter C."/>
            <person name="Han C."/>
            <person name="Sozhamannan S."/>
            <person name="Rosenzweig C.N."/>
            <person name="Skowronski E.W."/>
        </authorList>
    </citation>
    <scope>NUCLEOTIDE SEQUENCE [LARGE SCALE GENOMIC DNA]</scope>
    <source>
        <strain evidence="4 5">MLST1</strain>
    </source>
</reference>
<gene>
    <name evidence="4" type="ORF">CWE09_05960</name>
</gene>